<comment type="caution">
    <text evidence="6">The sequence shown here is derived from an EMBL/GenBank/DDBJ whole genome shotgun (WGS) entry which is preliminary data.</text>
</comment>
<keyword evidence="4" id="KW-0456">Lyase</keyword>
<dbReference type="SUPFAM" id="SSF51316">
    <property type="entry name" value="Mss4-like"/>
    <property type="match status" value="1"/>
</dbReference>
<dbReference type="Pfam" id="PF04828">
    <property type="entry name" value="GFA"/>
    <property type="match status" value="1"/>
</dbReference>
<dbReference type="PANTHER" id="PTHR33337">
    <property type="entry name" value="GFA DOMAIN-CONTAINING PROTEIN"/>
    <property type="match status" value="1"/>
</dbReference>
<name>A0A7W3TK38_9GAMM</name>
<proteinExistence type="inferred from homology"/>
<organism evidence="6 7">
    <name type="scientific">Marilutibacter spongiae</name>
    <dbReference type="NCBI Taxonomy" id="2025720"/>
    <lineage>
        <taxon>Bacteria</taxon>
        <taxon>Pseudomonadati</taxon>
        <taxon>Pseudomonadota</taxon>
        <taxon>Gammaproteobacteria</taxon>
        <taxon>Lysobacterales</taxon>
        <taxon>Lysobacteraceae</taxon>
        <taxon>Marilutibacter</taxon>
    </lineage>
</organism>
<dbReference type="EMBL" id="JACHTF010000002">
    <property type="protein sequence ID" value="MBB1059529.1"/>
    <property type="molecule type" value="Genomic_DNA"/>
</dbReference>
<evidence type="ECO:0000313" key="6">
    <source>
        <dbReference type="EMBL" id="MBB1059529.1"/>
    </source>
</evidence>
<evidence type="ECO:0000256" key="2">
    <source>
        <dbReference type="ARBA" id="ARBA00022723"/>
    </source>
</evidence>
<reference evidence="6 7" key="1">
    <citation type="submission" date="2020-08" db="EMBL/GenBank/DDBJ databases">
        <authorList>
            <person name="Xu S."/>
            <person name="Li A."/>
        </authorList>
    </citation>
    <scope>NUCLEOTIDE SEQUENCE [LARGE SCALE GENOMIC DNA]</scope>
    <source>
        <strain evidence="6 7">119BY6-57</strain>
    </source>
</reference>
<dbReference type="GO" id="GO:0046872">
    <property type="term" value="F:metal ion binding"/>
    <property type="evidence" value="ECO:0007669"/>
    <property type="project" value="UniProtKB-KW"/>
</dbReference>
<evidence type="ECO:0000256" key="3">
    <source>
        <dbReference type="ARBA" id="ARBA00022833"/>
    </source>
</evidence>
<keyword evidence="2" id="KW-0479">Metal-binding</keyword>
<dbReference type="PANTHER" id="PTHR33337:SF40">
    <property type="entry name" value="CENP-V_GFA DOMAIN-CONTAINING PROTEIN-RELATED"/>
    <property type="match status" value="1"/>
</dbReference>
<dbReference type="Proteomes" id="UP000523196">
    <property type="component" value="Unassembled WGS sequence"/>
</dbReference>
<evidence type="ECO:0000259" key="5">
    <source>
        <dbReference type="PROSITE" id="PS51891"/>
    </source>
</evidence>
<gene>
    <name evidence="6" type="ORF">H4F98_02965</name>
</gene>
<dbReference type="InterPro" id="IPR011057">
    <property type="entry name" value="Mss4-like_sf"/>
</dbReference>
<dbReference type="RefSeq" id="WP_182685164.1">
    <property type="nucleotide sequence ID" value="NZ_JACHTF010000002.1"/>
</dbReference>
<protein>
    <submittedName>
        <fullName evidence="6">GFA family protein</fullName>
    </submittedName>
</protein>
<feature type="domain" description="CENP-V/GFA" evidence="5">
    <location>
        <begin position="6"/>
        <end position="112"/>
    </location>
</feature>
<dbReference type="GO" id="GO:0016846">
    <property type="term" value="F:carbon-sulfur lyase activity"/>
    <property type="evidence" value="ECO:0007669"/>
    <property type="project" value="InterPro"/>
</dbReference>
<accession>A0A7W3TK38</accession>
<keyword evidence="3" id="KW-0862">Zinc</keyword>
<dbReference type="PROSITE" id="PS51891">
    <property type="entry name" value="CENP_V_GFA"/>
    <property type="match status" value="1"/>
</dbReference>
<keyword evidence="7" id="KW-1185">Reference proteome</keyword>
<dbReference type="AlphaFoldDB" id="A0A7W3TK38"/>
<dbReference type="Gene3D" id="3.90.1590.10">
    <property type="entry name" value="glutathione-dependent formaldehyde- activating enzyme (gfa)"/>
    <property type="match status" value="1"/>
</dbReference>
<evidence type="ECO:0000256" key="1">
    <source>
        <dbReference type="ARBA" id="ARBA00005495"/>
    </source>
</evidence>
<sequence length="140" mass="15120">MSGSTLQGGCLCGAVRFEATSPFRRMVHCHCSRCRRSTGTGHATNIAVDSGQFAWLSGESSISRFDLPGAERFGKWFCSHCGCPLPRRSRDGSFVMIPAGSLDTAPPILPGDHIFWGSRVEWGCPSGGIPTHDTYPESWG</sequence>
<dbReference type="InterPro" id="IPR006913">
    <property type="entry name" value="CENP-V/GFA"/>
</dbReference>
<evidence type="ECO:0000256" key="4">
    <source>
        <dbReference type="ARBA" id="ARBA00023239"/>
    </source>
</evidence>
<comment type="similarity">
    <text evidence="1">Belongs to the Gfa family.</text>
</comment>
<evidence type="ECO:0000313" key="7">
    <source>
        <dbReference type="Proteomes" id="UP000523196"/>
    </source>
</evidence>